<sequence>MAVVGTKGADKVGKMARASKLARKGSSLLEKLPAPVQKVQKVFTKDFWKNAAGTLSRKLNINWKNAAITGVTGTALTVLGYFGIPKIAPAAMKVYKKLDCLVYEQPADSYVAMMLLPRGSCERGRSNQITNIAQRNDLIKNTPLPNQNSNQAYQEYFEKILGKKRNSVTGKDLALPDSPVNIPGEQMKKWIEDGRIRSANPDELNNYLKNFKSISIQVDSNIFVTIDKKAMKHILESHHPQYFNPNVRKNKSQNTLFPSRMTAEDVEEILNKIIKQEKEIISQNAKKRSQFQLGINEEISIDGVKYVVGFVREINNSNERIIRLVGQLYPKVE</sequence>
<dbReference type="Proteomes" id="UP000633619">
    <property type="component" value="Unassembled WGS sequence"/>
</dbReference>
<organism evidence="1 2">
    <name type="scientific">Thermoactinomyces intermedius</name>
    <dbReference type="NCBI Taxonomy" id="2024"/>
    <lineage>
        <taxon>Bacteria</taxon>
        <taxon>Bacillati</taxon>
        <taxon>Bacillota</taxon>
        <taxon>Bacilli</taxon>
        <taxon>Bacillales</taxon>
        <taxon>Thermoactinomycetaceae</taxon>
        <taxon>Thermoactinomyces</taxon>
    </lineage>
</organism>
<protein>
    <submittedName>
        <fullName evidence="1">Uncharacterized protein</fullName>
    </submittedName>
</protein>
<dbReference type="EMBL" id="JAECVW010000016">
    <property type="protein sequence ID" value="MBH8596409.1"/>
    <property type="molecule type" value="Genomic_DNA"/>
</dbReference>
<reference evidence="1 2" key="1">
    <citation type="submission" date="2020-12" db="EMBL/GenBank/DDBJ databases">
        <title>WGS of Thermoactinomyces spp.</title>
        <authorList>
            <person name="Cheng K."/>
        </authorList>
    </citation>
    <scope>NUCLEOTIDE SEQUENCE [LARGE SCALE GENOMIC DNA]</scope>
    <source>
        <strain evidence="2">CICC 10671\DSM 43846</strain>
    </source>
</reference>
<proteinExistence type="predicted"/>
<evidence type="ECO:0000313" key="2">
    <source>
        <dbReference type="Proteomes" id="UP000633619"/>
    </source>
</evidence>
<evidence type="ECO:0000313" key="1">
    <source>
        <dbReference type="EMBL" id="MBH8596409.1"/>
    </source>
</evidence>
<comment type="caution">
    <text evidence="1">The sequence shown here is derived from an EMBL/GenBank/DDBJ whole genome shotgun (WGS) entry which is preliminary data.</text>
</comment>
<name>A0A8I1AFK7_THEIN</name>
<keyword evidence="2" id="KW-1185">Reference proteome</keyword>
<accession>A0A8I1AFK7</accession>
<dbReference type="AlphaFoldDB" id="A0A8I1AFK7"/>
<gene>
    <name evidence="1" type="ORF">I8U20_13980</name>
</gene>